<dbReference type="Proteomes" id="UP000678228">
    <property type="component" value="Unassembled WGS sequence"/>
</dbReference>
<dbReference type="GO" id="GO:0016747">
    <property type="term" value="F:acyltransferase activity, transferring groups other than amino-acyl groups"/>
    <property type="evidence" value="ECO:0007669"/>
    <property type="project" value="InterPro"/>
</dbReference>
<dbReference type="Gene3D" id="3.40.630.30">
    <property type="match status" value="1"/>
</dbReference>
<dbReference type="RefSeq" id="WP_210599415.1">
    <property type="nucleotide sequence ID" value="NZ_JAGKSQ010000016.1"/>
</dbReference>
<organism evidence="2 3">
    <name type="scientific">Halalkalibacter suaedae</name>
    <dbReference type="NCBI Taxonomy" id="2822140"/>
    <lineage>
        <taxon>Bacteria</taxon>
        <taxon>Bacillati</taxon>
        <taxon>Bacillota</taxon>
        <taxon>Bacilli</taxon>
        <taxon>Bacillales</taxon>
        <taxon>Bacillaceae</taxon>
        <taxon>Halalkalibacter</taxon>
    </lineage>
</organism>
<proteinExistence type="predicted"/>
<keyword evidence="3" id="KW-1185">Reference proteome</keyword>
<dbReference type="InterPro" id="IPR000182">
    <property type="entry name" value="GNAT_dom"/>
</dbReference>
<dbReference type="PROSITE" id="PS51186">
    <property type="entry name" value="GNAT"/>
    <property type="match status" value="1"/>
</dbReference>
<dbReference type="PANTHER" id="PTHR43617:SF34">
    <property type="entry name" value="PUTATIVE-RELATED"/>
    <property type="match status" value="1"/>
</dbReference>
<feature type="domain" description="N-acetyltransferase" evidence="1">
    <location>
        <begin position="2"/>
        <end position="151"/>
    </location>
</feature>
<protein>
    <submittedName>
        <fullName evidence="2">GNAT family N-acetyltransferase</fullName>
    </submittedName>
</protein>
<dbReference type="InterPro" id="IPR016181">
    <property type="entry name" value="Acyl_CoA_acyltransferase"/>
</dbReference>
<comment type="caution">
    <text evidence="2">The sequence shown here is derived from an EMBL/GenBank/DDBJ whole genome shotgun (WGS) entry which is preliminary data.</text>
</comment>
<reference evidence="2" key="1">
    <citation type="submission" date="2021-03" db="EMBL/GenBank/DDBJ databases">
        <title>Bacillus suaedae sp. nov., isolated from Suaeda aralocaspica.</title>
        <authorList>
            <person name="Lei R.F.R."/>
        </authorList>
    </citation>
    <scope>NUCLEOTIDE SEQUENCE</scope>
    <source>
        <strain evidence="2">YZJH907-2</strain>
    </source>
</reference>
<name>A0A941AR60_9BACI</name>
<dbReference type="SUPFAM" id="SSF55729">
    <property type="entry name" value="Acyl-CoA N-acyltransferases (Nat)"/>
    <property type="match status" value="1"/>
</dbReference>
<evidence type="ECO:0000313" key="3">
    <source>
        <dbReference type="Proteomes" id="UP000678228"/>
    </source>
</evidence>
<dbReference type="AlphaFoldDB" id="A0A941AR60"/>
<evidence type="ECO:0000259" key="1">
    <source>
        <dbReference type="PROSITE" id="PS51186"/>
    </source>
</evidence>
<evidence type="ECO:0000313" key="2">
    <source>
        <dbReference type="EMBL" id="MBP3953561.1"/>
    </source>
</evidence>
<accession>A0A941AR60</accession>
<sequence length="151" mass="17905">MITLHPMTEDQYKDYLEKATEKYAQEKVFAGNWHPDQALIKAKEEYVRLLPHGEKTDKSYLYTIYENDRIIGVVWLAHKYENEGFIYDIHIHEDYQGRGFGKETMMQIEKKARHLGIKKIGLQVFGHNYIARALYEKVGYEVTNMKMVKEI</sequence>
<dbReference type="CDD" id="cd04301">
    <property type="entry name" value="NAT_SF"/>
    <property type="match status" value="1"/>
</dbReference>
<gene>
    <name evidence="2" type="ORF">J7W16_20965</name>
</gene>
<dbReference type="InterPro" id="IPR050276">
    <property type="entry name" value="MshD_Acetyltransferase"/>
</dbReference>
<dbReference type="PANTHER" id="PTHR43617">
    <property type="entry name" value="L-AMINO ACID N-ACETYLTRANSFERASE"/>
    <property type="match status" value="1"/>
</dbReference>
<dbReference type="EMBL" id="JAGKSQ010000016">
    <property type="protein sequence ID" value="MBP3953561.1"/>
    <property type="molecule type" value="Genomic_DNA"/>
</dbReference>
<dbReference type="Pfam" id="PF00583">
    <property type="entry name" value="Acetyltransf_1"/>
    <property type="match status" value="1"/>
</dbReference>